<feature type="region of interest" description="Disordered" evidence="1">
    <location>
        <begin position="1"/>
        <end position="43"/>
    </location>
</feature>
<dbReference type="InterPro" id="IPR013103">
    <property type="entry name" value="RVT_2"/>
</dbReference>
<evidence type="ECO:0000313" key="4">
    <source>
        <dbReference type="Proteomes" id="UP000481153"/>
    </source>
</evidence>
<dbReference type="VEuPathDB" id="FungiDB:AeMF1_020616"/>
<evidence type="ECO:0000313" key="3">
    <source>
        <dbReference type="EMBL" id="KAF0739239.1"/>
    </source>
</evidence>
<dbReference type="Proteomes" id="UP000481153">
    <property type="component" value="Unassembled WGS sequence"/>
</dbReference>
<comment type="caution">
    <text evidence="3">The sequence shown here is derived from an EMBL/GenBank/DDBJ whole genome shotgun (WGS) entry which is preliminary data.</text>
</comment>
<feature type="domain" description="Reverse transcriptase Ty1/copia-type" evidence="2">
    <location>
        <begin position="107"/>
        <end position="163"/>
    </location>
</feature>
<organism evidence="3 4">
    <name type="scientific">Aphanomyces euteiches</name>
    <dbReference type="NCBI Taxonomy" id="100861"/>
    <lineage>
        <taxon>Eukaryota</taxon>
        <taxon>Sar</taxon>
        <taxon>Stramenopiles</taxon>
        <taxon>Oomycota</taxon>
        <taxon>Saprolegniomycetes</taxon>
        <taxon>Saprolegniales</taxon>
        <taxon>Verrucalvaceae</taxon>
        <taxon>Aphanomyces</taxon>
    </lineage>
</organism>
<evidence type="ECO:0000256" key="1">
    <source>
        <dbReference type="SAM" id="MobiDB-lite"/>
    </source>
</evidence>
<sequence length="163" mass="18267">MRRSTTYNIPHPRSATALPVRKQNDRGQSPTKTMRTDSDRGVATKVPQQCSAHEDDSANAAYDICYNANDIDEEVPGTFDEAMRSPDAIGWLEACKKEIDNLNAMACYELASIPPGHRVLKSKWVFKKKDMPDGTQIFKARVVIKGFAQREGLDYDKTYAPVI</sequence>
<keyword evidence="4" id="KW-1185">Reference proteome</keyword>
<reference evidence="3 4" key="1">
    <citation type="submission" date="2019-07" db="EMBL/GenBank/DDBJ databases">
        <title>Genomics analysis of Aphanomyces spp. identifies a new class of oomycete effector associated with host adaptation.</title>
        <authorList>
            <person name="Gaulin E."/>
        </authorList>
    </citation>
    <scope>NUCLEOTIDE SEQUENCE [LARGE SCALE GENOMIC DNA]</scope>
    <source>
        <strain evidence="3 4">ATCC 201684</strain>
    </source>
</reference>
<proteinExistence type="predicted"/>
<dbReference type="AlphaFoldDB" id="A0A6G0XG24"/>
<gene>
    <name evidence="3" type="ORF">Ae201684_005158</name>
</gene>
<dbReference type="EMBL" id="VJMJ01000066">
    <property type="protein sequence ID" value="KAF0739239.1"/>
    <property type="molecule type" value="Genomic_DNA"/>
</dbReference>
<evidence type="ECO:0000259" key="2">
    <source>
        <dbReference type="Pfam" id="PF07727"/>
    </source>
</evidence>
<dbReference type="Pfam" id="PF07727">
    <property type="entry name" value="RVT_2"/>
    <property type="match status" value="1"/>
</dbReference>
<name>A0A6G0XG24_9STRA</name>
<accession>A0A6G0XG24</accession>
<protein>
    <recommendedName>
        <fullName evidence="2">Reverse transcriptase Ty1/copia-type domain-containing protein</fullName>
    </recommendedName>
</protein>